<dbReference type="GO" id="GO:0005886">
    <property type="term" value="C:plasma membrane"/>
    <property type="evidence" value="ECO:0007669"/>
    <property type="project" value="UniProtKB-SubCell"/>
</dbReference>
<dbReference type="FunFam" id="2.60.40.1730:FF:000023">
    <property type="entry name" value="Aminopeptidase"/>
    <property type="match status" value="1"/>
</dbReference>
<dbReference type="InParanoid" id="A7S604"/>
<dbReference type="GO" id="GO:0006508">
    <property type="term" value="P:proteolysis"/>
    <property type="evidence" value="ECO:0000318"/>
    <property type="project" value="GO_Central"/>
</dbReference>
<comment type="catalytic activity">
    <reaction evidence="1">
        <text>Release of N-terminal glutamate (and to a lesser extent aspartate) from a peptide.</text>
        <dbReference type="EC" id="3.4.11.7"/>
    </reaction>
</comment>
<evidence type="ECO:0000256" key="8">
    <source>
        <dbReference type="ARBA" id="ARBA00022692"/>
    </source>
</evidence>
<dbReference type="EMBL" id="DS469585">
    <property type="protein sequence ID" value="EDO40850.1"/>
    <property type="molecule type" value="Genomic_DNA"/>
</dbReference>
<evidence type="ECO:0000259" key="23">
    <source>
        <dbReference type="Pfam" id="PF01433"/>
    </source>
</evidence>
<dbReference type="SUPFAM" id="SSF63737">
    <property type="entry name" value="Leukotriene A4 hydrolase N-terminal domain"/>
    <property type="match status" value="1"/>
</dbReference>
<keyword evidence="6" id="KW-1003">Cell membrane</keyword>
<feature type="domain" description="Peptidase M1 membrane alanine aminopeptidase" evidence="23">
    <location>
        <begin position="236"/>
        <end position="455"/>
    </location>
</feature>
<accession>A7S604</accession>
<feature type="binding site" evidence="20">
    <location>
        <position position="305"/>
    </location>
    <ligand>
        <name>Zn(2+)</name>
        <dbReference type="ChEBI" id="CHEBI:29105"/>
        <note>catalytic</note>
    </ligand>
</feature>
<keyword evidence="8" id="KW-0812">Transmembrane</keyword>
<evidence type="ECO:0000313" key="26">
    <source>
        <dbReference type="EMBL" id="EDO40850.1"/>
    </source>
</evidence>
<keyword evidence="16" id="KW-0472">Membrane</keyword>
<dbReference type="AlphaFoldDB" id="A7S604"/>
<evidence type="ECO:0000256" key="12">
    <source>
        <dbReference type="ARBA" id="ARBA00022837"/>
    </source>
</evidence>
<keyword evidence="11 20" id="KW-0862">Zinc</keyword>
<dbReference type="InterPro" id="IPR027268">
    <property type="entry name" value="Peptidase_M4/M1_CTD_sf"/>
</dbReference>
<keyword evidence="7 22" id="KW-0645">Protease</keyword>
<dbReference type="PhylomeDB" id="A7S604"/>
<evidence type="ECO:0000256" key="9">
    <source>
        <dbReference type="ARBA" id="ARBA00022723"/>
    </source>
</evidence>
<evidence type="ECO:0000259" key="25">
    <source>
        <dbReference type="Pfam" id="PF17900"/>
    </source>
</evidence>
<name>A7S604_NEMVE</name>
<evidence type="ECO:0000256" key="17">
    <source>
        <dbReference type="ARBA" id="ARBA00023157"/>
    </source>
</evidence>
<comment type="subcellular location">
    <subcellularLocation>
        <location evidence="2">Cell membrane</location>
        <topology evidence="2">Single-pass type II membrane protein</topology>
    </subcellularLocation>
</comment>
<dbReference type="GO" id="GO:0008270">
    <property type="term" value="F:zinc ion binding"/>
    <property type="evidence" value="ECO:0007669"/>
    <property type="project" value="UniProtKB-UniRule"/>
</dbReference>
<evidence type="ECO:0000256" key="2">
    <source>
        <dbReference type="ARBA" id="ARBA00004401"/>
    </source>
</evidence>
<dbReference type="GO" id="GO:0070006">
    <property type="term" value="F:metalloaminopeptidase activity"/>
    <property type="evidence" value="ECO:0000318"/>
    <property type="project" value="GO_Central"/>
</dbReference>
<evidence type="ECO:0000256" key="13">
    <source>
        <dbReference type="ARBA" id="ARBA00022968"/>
    </source>
</evidence>
<evidence type="ECO:0000256" key="10">
    <source>
        <dbReference type="ARBA" id="ARBA00022801"/>
    </source>
</evidence>
<protein>
    <recommendedName>
        <fullName evidence="22">Aminopeptidase</fullName>
        <ecNumber evidence="22">3.4.11.-</ecNumber>
    </recommendedName>
</protein>
<dbReference type="Proteomes" id="UP000001593">
    <property type="component" value="Unassembled WGS sequence"/>
</dbReference>
<evidence type="ECO:0000313" key="27">
    <source>
        <dbReference type="Proteomes" id="UP000001593"/>
    </source>
</evidence>
<evidence type="ECO:0000256" key="11">
    <source>
        <dbReference type="ARBA" id="ARBA00022833"/>
    </source>
</evidence>
<dbReference type="GO" id="GO:0004230">
    <property type="term" value="F:glutamyl aminopeptidase activity"/>
    <property type="evidence" value="ECO:0007669"/>
    <property type="project" value="UniProtKB-EC"/>
</dbReference>
<dbReference type="EC" id="3.4.11.-" evidence="22"/>
<keyword evidence="15 22" id="KW-0482">Metalloprotease</keyword>
<evidence type="ECO:0000256" key="21">
    <source>
        <dbReference type="PIRSR" id="PIRSR634016-4"/>
    </source>
</evidence>
<dbReference type="Pfam" id="PF17900">
    <property type="entry name" value="Peptidase_M1_N"/>
    <property type="match status" value="1"/>
</dbReference>
<keyword evidence="9 20" id="KW-0479">Metal-binding</keyword>
<evidence type="ECO:0000256" key="15">
    <source>
        <dbReference type="ARBA" id="ARBA00023049"/>
    </source>
</evidence>
<keyword evidence="17" id="KW-1015">Disulfide bond</keyword>
<evidence type="ECO:0000256" key="19">
    <source>
        <dbReference type="PIRSR" id="PIRSR634016-1"/>
    </source>
</evidence>
<dbReference type="Pfam" id="PF11838">
    <property type="entry name" value="ERAP1_C"/>
    <property type="match status" value="1"/>
</dbReference>
<dbReference type="eggNOG" id="KOG1046">
    <property type="taxonomic scope" value="Eukaryota"/>
</dbReference>
<evidence type="ECO:0000256" key="16">
    <source>
        <dbReference type="ARBA" id="ARBA00023136"/>
    </source>
</evidence>
<dbReference type="GO" id="GO:0005615">
    <property type="term" value="C:extracellular space"/>
    <property type="evidence" value="ECO:0000318"/>
    <property type="project" value="GO_Central"/>
</dbReference>
<evidence type="ECO:0000256" key="20">
    <source>
        <dbReference type="PIRSR" id="PIRSR634016-3"/>
    </source>
</evidence>
<feature type="site" description="Transition state stabilizer" evidence="21">
    <location>
        <position position="391"/>
    </location>
</feature>
<dbReference type="PANTHER" id="PTHR11533:SF276">
    <property type="entry name" value="GLUTAMYL AMINOPEPTIDASE"/>
    <property type="match status" value="1"/>
</dbReference>
<keyword evidence="27" id="KW-1185">Reference proteome</keyword>
<dbReference type="Gene3D" id="1.25.50.20">
    <property type="match status" value="1"/>
</dbReference>
<keyword evidence="14" id="KW-1133">Transmembrane helix</keyword>
<feature type="binding site" evidence="20">
    <location>
        <position position="309"/>
    </location>
    <ligand>
        <name>Zn(2+)</name>
        <dbReference type="ChEBI" id="CHEBI:29105"/>
        <note>catalytic</note>
    </ligand>
</feature>
<dbReference type="InterPro" id="IPR014782">
    <property type="entry name" value="Peptidase_M1_dom"/>
</dbReference>
<dbReference type="PANTHER" id="PTHR11533">
    <property type="entry name" value="PROTEASE M1 ZINC METALLOPROTEASE"/>
    <property type="match status" value="1"/>
</dbReference>
<evidence type="ECO:0000256" key="1">
    <source>
        <dbReference type="ARBA" id="ARBA00001703"/>
    </source>
</evidence>
<feature type="non-terminal residue" evidence="26">
    <location>
        <position position="1"/>
    </location>
</feature>
<keyword evidence="13" id="KW-0735">Signal-anchor</keyword>
<evidence type="ECO:0000256" key="6">
    <source>
        <dbReference type="ARBA" id="ARBA00022475"/>
    </source>
</evidence>
<dbReference type="InterPro" id="IPR042097">
    <property type="entry name" value="Aminopeptidase_N-like_N_sf"/>
</dbReference>
<dbReference type="InterPro" id="IPR050344">
    <property type="entry name" value="Peptidase_M1_aminopeptidases"/>
</dbReference>
<feature type="binding site" evidence="20">
    <location>
        <position position="328"/>
    </location>
    <ligand>
        <name>Zn(2+)</name>
        <dbReference type="ChEBI" id="CHEBI:29105"/>
        <note>catalytic</note>
    </ligand>
</feature>
<dbReference type="Gene3D" id="2.60.40.1910">
    <property type="match status" value="1"/>
</dbReference>
<reference evidence="26 27" key="1">
    <citation type="journal article" date="2007" name="Science">
        <title>Sea anemone genome reveals ancestral eumetazoan gene repertoire and genomic organization.</title>
        <authorList>
            <person name="Putnam N.H."/>
            <person name="Srivastava M."/>
            <person name="Hellsten U."/>
            <person name="Dirks B."/>
            <person name="Chapman J."/>
            <person name="Salamov A."/>
            <person name="Terry A."/>
            <person name="Shapiro H."/>
            <person name="Lindquist E."/>
            <person name="Kapitonov V.V."/>
            <person name="Jurka J."/>
            <person name="Genikhovich G."/>
            <person name="Grigoriev I.V."/>
            <person name="Lucas S.M."/>
            <person name="Steele R.E."/>
            <person name="Finnerty J.R."/>
            <person name="Technau U."/>
            <person name="Martindale M.Q."/>
            <person name="Rokhsar D.S."/>
        </authorList>
    </citation>
    <scope>NUCLEOTIDE SEQUENCE [LARGE SCALE GENOMIC DNA]</scope>
    <source>
        <strain evidence="27">CH2 X CH6</strain>
    </source>
</reference>
<dbReference type="GO" id="GO:0043171">
    <property type="term" value="P:peptide catabolic process"/>
    <property type="evidence" value="ECO:0000318"/>
    <property type="project" value="GO_Central"/>
</dbReference>
<keyword evidence="5 22" id="KW-0031">Aminopeptidase</keyword>
<dbReference type="OMA" id="FNAGREN"/>
<organism evidence="26 27">
    <name type="scientific">Nematostella vectensis</name>
    <name type="common">Starlet sea anemone</name>
    <dbReference type="NCBI Taxonomy" id="45351"/>
    <lineage>
        <taxon>Eukaryota</taxon>
        <taxon>Metazoa</taxon>
        <taxon>Cnidaria</taxon>
        <taxon>Anthozoa</taxon>
        <taxon>Hexacorallia</taxon>
        <taxon>Actiniaria</taxon>
        <taxon>Edwardsiidae</taxon>
        <taxon>Nematostella</taxon>
    </lineage>
</organism>
<comment type="cofactor">
    <cofactor evidence="20 22">
        <name>Zn(2+)</name>
        <dbReference type="ChEBI" id="CHEBI:29105"/>
    </cofactor>
    <text evidence="20 22">Binds 1 zinc ion per subunit.</text>
</comment>
<gene>
    <name evidence="26" type="ORF">NEMVEDRAFT_v1g105924</name>
</gene>
<dbReference type="Gene3D" id="2.60.40.1730">
    <property type="entry name" value="tricorn interacting facor f3 domain"/>
    <property type="match status" value="1"/>
</dbReference>
<dbReference type="MEROPS" id="M01.A12"/>
<evidence type="ECO:0000256" key="18">
    <source>
        <dbReference type="ARBA" id="ARBA00023180"/>
    </source>
</evidence>
<evidence type="ECO:0000256" key="5">
    <source>
        <dbReference type="ARBA" id="ARBA00022438"/>
    </source>
</evidence>
<feature type="domain" description="Aminopeptidase N-like N-terminal" evidence="25">
    <location>
        <begin position="14"/>
        <end position="198"/>
    </location>
</feature>
<dbReference type="HOGENOM" id="CLU_003705_0_1_1"/>
<feature type="active site" description="Proton acceptor" evidence="19">
    <location>
        <position position="306"/>
    </location>
</feature>
<evidence type="ECO:0000256" key="7">
    <source>
        <dbReference type="ARBA" id="ARBA00022670"/>
    </source>
</evidence>
<dbReference type="Gene3D" id="1.10.390.10">
    <property type="entry name" value="Neutral Protease Domain 2"/>
    <property type="match status" value="1"/>
</dbReference>
<dbReference type="InterPro" id="IPR034016">
    <property type="entry name" value="M1_APN-typ"/>
</dbReference>
<evidence type="ECO:0000259" key="24">
    <source>
        <dbReference type="Pfam" id="PF11838"/>
    </source>
</evidence>
<dbReference type="Pfam" id="PF01433">
    <property type="entry name" value="Peptidase_M1"/>
    <property type="match status" value="1"/>
</dbReference>
<keyword evidence="10 22" id="KW-0378">Hydrolase</keyword>
<sequence>GPWTSLRLSDDVIPYHYNVDLSVSLADKRTRGRVEIFVRIARATKHLMLHCKHLNISAVSVTKYDGSGKAEIARHFWYKETQLYVIVLKSWFLSGSGDIKIWYRGLVTNDLVGLYQDEYKQPSGGKSIYVASQLFPTEARKVLPCFDEPKFKATFTITLVHDRPEYLTLSNMPAKSTFLQGDSRRTVFEQTPKMSTYLLALAIVDFRNKTQITDGKVEVSFYAAPHMTGQLSYAQMVADKVLPFYAQYFGIDYPLPKADMIALPDFVFRAMENWGLVMYREENLLWREDTSSEVHKQYVGELVSHELAHQWFGNLVTMTWWDDLWLNEGFASYVWYLGLDAVEPEWNLMNQFIVETLSNAQILDGMTSSHPIIRPISDPAKMGDLLDSITYDKGACILRMLDDFLGTDTFVTGVKKYLKEHVYGSAQTDDLWNALTEESCRRDSCVDVKNVMDTWTLQMGFPVVSIKRQNGTHFSVTQSRFLFDTRVSKLQETIPFSNSWIIPFTFIKQDNPQTKHSLILKQQGTIRTRWLKGNYQHRGYYLVNYDNSNWDAIITQLKTNHTVFSSADRAGAIKDAFYLARVGLLPYAKALSLTEYMVNETAYVPWKALSDSVHYIEIKLPITGNAYSNLQKYLAYISRNIYRKLSFIDKGSHLDKLTRGMILSMNCKAKVESCTRKAKKMFRDWMDDTVEKRVSPNFRSLVYFYGIQHGGPDEWDFAFNYSRNKVITPTERTPLLYGLSGAKENWILRRLAFCNVRYLDFSLDPSKIKSSDVSTVIEHVSKQRPLMAFDFVASRWRLLMERYKNEQTQQHK</sequence>
<evidence type="ECO:0000256" key="14">
    <source>
        <dbReference type="ARBA" id="ARBA00022989"/>
    </source>
</evidence>
<dbReference type="FunFam" id="1.25.50.20:FF:000001">
    <property type="entry name" value="Aminopeptidase"/>
    <property type="match status" value="1"/>
</dbReference>
<dbReference type="FunFam" id="1.10.390.10:FF:000016">
    <property type="entry name" value="Glutamyl aminopeptidase"/>
    <property type="match status" value="1"/>
</dbReference>
<keyword evidence="12" id="KW-0106">Calcium</keyword>
<dbReference type="CDD" id="cd09601">
    <property type="entry name" value="M1_APN-Q_like"/>
    <property type="match status" value="1"/>
</dbReference>
<dbReference type="PRINTS" id="PR00756">
    <property type="entry name" value="ALADIPTASE"/>
</dbReference>
<evidence type="ECO:0000256" key="22">
    <source>
        <dbReference type="RuleBase" id="RU364040"/>
    </source>
</evidence>
<proteinExistence type="inferred from homology"/>
<evidence type="ECO:0000256" key="4">
    <source>
        <dbReference type="ARBA" id="ARBA00011748"/>
    </source>
</evidence>
<dbReference type="SUPFAM" id="SSF55486">
    <property type="entry name" value="Metalloproteases ('zincins'), catalytic domain"/>
    <property type="match status" value="1"/>
</dbReference>
<dbReference type="InterPro" id="IPR001930">
    <property type="entry name" value="Peptidase_M1"/>
</dbReference>
<dbReference type="InterPro" id="IPR045357">
    <property type="entry name" value="Aminopeptidase_N-like_N"/>
</dbReference>
<keyword evidence="18" id="KW-0325">Glycoprotein</keyword>
<comment type="subunit">
    <text evidence="4">Homodimer; disulfide-linked.</text>
</comment>
<dbReference type="InterPro" id="IPR024571">
    <property type="entry name" value="ERAP1-like_C_dom"/>
</dbReference>
<feature type="domain" description="ERAP1-like C-terminal" evidence="24">
    <location>
        <begin position="530"/>
        <end position="805"/>
    </location>
</feature>
<evidence type="ECO:0000256" key="3">
    <source>
        <dbReference type="ARBA" id="ARBA00010136"/>
    </source>
</evidence>
<comment type="similarity">
    <text evidence="3 22">Belongs to the peptidase M1 family.</text>
</comment>